<evidence type="ECO:0000313" key="3">
    <source>
        <dbReference type="Proteomes" id="UP000619293"/>
    </source>
</evidence>
<dbReference type="Pfam" id="PF01636">
    <property type="entry name" value="APH"/>
    <property type="match status" value="1"/>
</dbReference>
<proteinExistence type="predicted"/>
<dbReference type="AlphaFoldDB" id="A0A8J3JW73"/>
<dbReference type="InterPro" id="IPR011009">
    <property type="entry name" value="Kinase-like_dom_sf"/>
</dbReference>
<gene>
    <name evidence="2" type="ORF">Cch02nite_56400</name>
</gene>
<accession>A0A8J3JW73</accession>
<dbReference type="Gene3D" id="3.90.1200.10">
    <property type="match status" value="1"/>
</dbReference>
<evidence type="ECO:0000259" key="1">
    <source>
        <dbReference type="Pfam" id="PF01636"/>
    </source>
</evidence>
<organism evidence="2 3">
    <name type="scientific">Catellatospora chokoriensis</name>
    <dbReference type="NCBI Taxonomy" id="310353"/>
    <lineage>
        <taxon>Bacteria</taxon>
        <taxon>Bacillati</taxon>
        <taxon>Actinomycetota</taxon>
        <taxon>Actinomycetes</taxon>
        <taxon>Micromonosporales</taxon>
        <taxon>Micromonosporaceae</taxon>
        <taxon>Catellatospora</taxon>
    </lineage>
</organism>
<feature type="domain" description="Aminoglycoside phosphotransferase" evidence="1">
    <location>
        <begin position="111"/>
        <end position="183"/>
    </location>
</feature>
<sequence length="249" mass="27431">MRESEEALVGNVTAGVVRVGETVRRPAGPWTAGVDAFLWHLERAGFTGAPRALGRDEQGRQMLEYVSGEISDATGTFTVAELAEIGRMQRELHDAAAAFVPDPGTRWETPIPPDRAELVCHNDVAPWNLVRADRGWVLIDWDGAAPSSRLWDLAYAAQSMAGMSPRRDPAESAARLRAYTDGYGLDPAQGPELAVLLGRRARAMYDLLETGAREDRQPWARIFTEDGPYWRDTAAYLDTHAVLWAEALS</sequence>
<evidence type="ECO:0000313" key="2">
    <source>
        <dbReference type="EMBL" id="GIF92196.1"/>
    </source>
</evidence>
<dbReference type="SUPFAM" id="SSF56112">
    <property type="entry name" value="Protein kinase-like (PK-like)"/>
    <property type="match status" value="1"/>
</dbReference>
<reference evidence="2 3" key="1">
    <citation type="submission" date="2021-01" db="EMBL/GenBank/DDBJ databases">
        <title>Whole genome shotgun sequence of Catellatospora chokoriensis NBRC 107358.</title>
        <authorList>
            <person name="Komaki H."/>
            <person name="Tamura T."/>
        </authorList>
    </citation>
    <scope>NUCLEOTIDE SEQUENCE [LARGE SCALE GENOMIC DNA]</scope>
    <source>
        <strain evidence="2 3">NBRC 107358</strain>
    </source>
</reference>
<dbReference type="EMBL" id="BONG01000042">
    <property type="protein sequence ID" value="GIF92196.1"/>
    <property type="molecule type" value="Genomic_DNA"/>
</dbReference>
<dbReference type="InterPro" id="IPR002575">
    <property type="entry name" value="Aminoglycoside_PTrfase"/>
</dbReference>
<keyword evidence="3" id="KW-1185">Reference proteome</keyword>
<comment type="caution">
    <text evidence="2">The sequence shown here is derived from an EMBL/GenBank/DDBJ whole genome shotgun (WGS) entry which is preliminary data.</text>
</comment>
<name>A0A8J3JW73_9ACTN</name>
<dbReference type="RefSeq" id="WP_191837304.1">
    <property type="nucleotide sequence ID" value="NZ_BAAALB010000001.1"/>
</dbReference>
<protein>
    <submittedName>
        <fullName evidence="2">Phosphotransferase</fullName>
    </submittedName>
</protein>
<dbReference type="Proteomes" id="UP000619293">
    <property type="component" value="Unassembled WGS sequence"/>
</dbReference>